<accession>A0A8X6UKJ8</accession>
<feature type="domain" description="Peptidase M13 C-terminal" evidence="10">
    <location>
        <begin position="564"/>
        <end position="763"/>
    </location>
</feature>
<keyword evidence="13" id="KW-1185">Reference proteome</keyword>
<keyword evidence="5" id="KW-0378">Hydrolase</keyword>
<evidence type="ECO:0000256" key="5">
    <source>
        <dbReference type="ARBA" id="ARBA00022801"/>
    </source>
</evidence>
<evidence type="ECO:0000256" key="7">
    <source>
        <dbReference type="ARBA" id="ARBA00023049"/>
    </source>
</evidence>
<evidence type="ECO:0000259" key="10">
    <source>
        <dbReference type="Pfam" id="PF01431"/>
    </source>
</evidence>
<dbReference type="GO" id="GO:0004222">
    <property type="term" value="F:metalloendopeptidase activity"/>
    <property type="evidence" value="ECO:0007669"/>
    <property type="project" value="InterPro"/>
</dbReference>
<keyword evidence="9" id="KW-0812">Transmembrane</keyword>
<dbReference type="InterPro" id="IPR000718">
    <property type="entry name" value="Peptidase_M13"/>
</dbReference>
<dbReference type="OrthoDB" id="7867452at2759"/>
<dbReference type="PANTHER" id="PTHR11733">
    <property type="entry name" value="ZINC METALLOPROTEASE FAMILY M13 NEPRILYSIN-RELATED"/>
    <property type="match status" value="1"/>
</dbReference>
<dbReference type="PROSITE" id="PS51885">
    <property type="entry name" value="NEPRILYSIN"/>
    <property type="match status" value="1"/>
</dbReference>
<dbReference type="CDD" id="cd08662">
    <property type="entry name" value="M13"/>
    <property type="match status" value="1"/>
</dbReference>
<comment type="caution">
    <text evidence="12">The sequence shown here is derived from an EMBL/GenBank/DDBJ whole genome shotgun (WGS) entry which is preliminary data.</text>
</comment>
<keyword evidence="4" id="KW-0479">Metal-binding</keyword>
<name>A0A8X6UKJ8_NEPPI</name>
<dbReference type="EMBL" id="BMAW01081333">
    <property type="protein sequence ID" value="GFU23995.1"/>
    <property type="molecule type" value="Genomic_DNA"/>
</dbReference>
<dbReference type="AlphaFoldDB" id="A0A8X6UKJ8"/>
<dbReference type="SUPFAM" id="SSF55486">
    <property type="entry name" value="Metalloproteases ('zincins'), catalytic domain"/>
    <property type="match status" value="1"/>
</dbReference>
<gene>
    <name evidence="12" type="primary">Ece2</name>
    <name evidence="12" type="ORF">NPIL_256571</name>
</gene>
<evidence type="ECO:0000259" key="11">
    <source>
        <dbReference type="Pfam" id="PF05649"/>
    </source>
</evidence>
<dbReference type="InterPro" id="IPR018497">
    <property type="entry name" value="Peptidase_M13_C"/>
</dbReference>
<protein>
    <submittedName>
        <fullName evidence="12">Endothelin-converting enzyme 2</fullName>
    </submittedName>
</protein>
<dbReference type="Pfam" id="PF05649">
    <property type="entry name" value="Peptidase_M13_N"/>
    <property type="match status" value="1"/>
</dbReference>
<evidence type="ECO:0000313" key="13">
    <source>
        <dbReference type="Proteomes" id="UP000887013"/>
    </source>
</evidence>
<evidence type="ECO:0000256" key="2">
    <source>
        <dbReference type="ARBA" id="ARBA00007357"/>
    </source>
</evidence>
<evidence type="ECO:0000313" key="12">
    <source>
        <dbReference type="EMBL" id="GFU23995.1"/>
    </source>
</evidence>
<dbReference type="InterPro" id="IPR024079">
    <property type="entry name" value="MetalloPept_cat_dom_sf"/>
</dbReference>
<organism evidence="12 13">
    <name type="scientific">Nephila pilipes</name>
    <name type="common">Giant wood spider</name>
    <name type="synonym">Nephila maculata</name>
    <dbReference type="NCBI Taxonomy" id="299642"/>
    <lineage>
        <taxon>Eukaryota</taxon>
        <taxon>Metazoa</taxon>
        <taxon>Ecdysozoa</taxon>
        <taxon>Arthropoda</taxon>
        <taxon>Chelicerata</taxon>
        <taxon>Arachnida</taxon>
        <taxon>Araneae</taxon>
        <taxon>Araneomorphae</taxon>
        <taxon>Entelegynae</taxon>
        <taxon>Araneoidea</taxon>
        <taxon>Nephilidae</taxon>
        <taxon>Nephila</taxon>
    </lineage>
</organism>
<comment type="cofactor">
    <cofactor evidence="1">
        <name>Zn(2+)</name>
        <dbReference type="ChEBI" id="CHEBI:29105"/>
    </cofactor>
</comment>
<proteinExistence type="inferred from homology"/>
<dbReference type="PANTHER" id="PTHR11733:SF240">
    <property type="entry name" value="GH14155P-RELATED"/>
    <property type="match status" value="1"/>
</dbReference>
<dbReference type="GO" id="GO:0046872">
    <property type="term" value="F:metal ion binding"/>
    <property type="evidence" value="ECO:0007669"/>
    <property type="project" value="UniProtKB-KW"/>
</dbReference>
<feature type="region of interest" description="Disordered" evidence="8">
    <location>
        <begin position="1"/>
        <end position="37"/>
    </location>
</feature>
<keyword evidence="7" id="KW-0482">Metalloprotease</keyword>
<keyword evidence="9" id="KW-1133">Transmembrane helix</keyword>
<evidence type="ECO:0000256" key="3">
    <source>
        <dbReference type="ARBA" id="ARBA00022670"/>
    </source>
</evidence>
<feature type="compositionally biased region" description="Basic and acidic residues" evidence="8">
    <location>
        <begin position="7"/>
        <end position="37"/>
    </location>
</feature>
<feature type="transmembrane region" description="Helical" evidence="9">
    <location>
        <begin position="55"/>
        <end position="78"/>
    </location>
</feature>
<dbReference type="Gene3D" id="3.40.390.10">
    <property type="entry name" value="Collagenase (Catalytic Domain)"/>
    <property type="match status" value="1"/>
</dbReference>
<sequence length="765" mass="87664">MQNNKGSGEDEKTEPKENDKWMENNDHDKDLEMTPKNSRLDDLRGRAKKFASNRYHLIIVLLCIILFILFLIVIVLSVQLGTYSCPVSVECRTAECLASAAAVVERSDVSIDPCNDFWAYSCNGWKARNSLPKNRGSFSVSDQLKQNVHSKIRQLIDLVPHDSDTASPARKVRSFYDSCRDLKEIEHWVPTKIKQAIHEIGGWAIINDSPSHQWKRNDVLKMLQVTYGVEAFFKVLVEADDTSPMRNIIKLVPSGLGLPAPSYYSKPHDDKYVQAYKDFIMNTVQTMDVNLYDAKRFAEEVFNYERRIAEITPSPETLRNTKDHYTVLTLERLDQLSHSISWTEILQRYFPNVVTPDSQVAVLSQDYFTKISEIISSTDDTVLNNYYMWRLMHTFAPHSSAKFRLVANKFIQTFEGTKDLSLSYEDNWESCIEITSKFLGHAIGSMYIEHYFPQSKFDKIHVYIHKLVGALNEVSRNIPWLKDEEVREEAQLKIRSLGVFPGYPNFVRNHTTEYYKELKVQAEYFQNIKEGVYFLHKKQEEMLKKKAISDFSWTVFPQDATAEYKFAGNQLIIPAGLFESPLFDENAPLAIKYGVLAAHVANKLAEVFDDKGINYDEYGTLRMWLSNSSMMAFTNRETCLKKVISNYTVEDIRAIPELTVGSLIADIGGVKIAYEAYKHHAEEEGEIGELPGVDINNQQLFFISYAQSLCQIIKPEKLMSLQEASIQLPEELRVLGTLQQLPEFAGTFSCIGGSVMNSQKHCHMW</sequence>
<dbReference type="Gene3D" id="1.10.1380.10">
    <property type="entry name" value="Neutral endopeptidase , domain2"/>
    <property type="match status" value="1"/>
</dbReference>
<evidence type="ECO:0000256" key="8">
    <source>
        <dbReference type="SAM" id="MobiDB-lite"/>
    </source>
</evidence>
<evidence type="ECO:0000256" key="9">
    <source>
        <dbReference type="SAM" id="Phobius"/>
    </source>
</evidence>
<dbReference type="GO" id="GO:0016485">
    <property type="term" value="P:protein processing"/>
    <property type="evidence" value="ECO:0007669"/>
    <property type="project" value="TreeGrafter"/>
</dbReference>
<comment type="similarity">
    <text evidence="2">Belongs to the peptidase M13 family.</text>
</comment>
<dbReference type="InterPro" id="IPR008753">
    <property type="entry name" value="Peptidase_M13_N"/>
</dbReference>
<feature type="domain" description="Peptidase M13 N-terminal" evidence="11">
    <location>
        <begin position="113"/>
        <end position="504"/>
    </location>
</feature>
<dbReference type="InterPro" id="IPR042089">
    <property type="entry name" value="Peptidase_M13_dom_2"/>
</dbReference>
<dbReference type="Proteomes" id="UP000887013">
    <property type="component" value="Unassembled WGS sequence"/>
</dbReference>
<keyword evidence="9" id="KW-0472">Membrane</keyword>
<keyword evidence="6" id="KW-0862">Zinc</keyword>
<evidence type="ECO:0000256" key="6">
    <source>
        <dbReference type="ARBA" id="ARBA00022833"/>
    </source>
</evidence>
<dbReference type="Pfam" id="PF01431">
    <property type="entry name" value="Peptidase_M13"/>
    <property type="match status" value="1"/>
</dbReference>
<keyword evidence="3" id="KW-0645">Protease</keyword>
<dbReference type="GO" id="GO:0005886">
    <property type="term" value="C:plasma membrane"/>
    <property type="evidence" value="ECO:0007669"/>
    <property type="project" value="TreeGrafter"/>
</dbReference>
<evidence type="ECO:0000256" key="4">
    <source>
        <dbReference type="ARBA" id="ARBA00022723"/>
    </source>
</evidence>
<reference evidence="12" key="1">
    <citation type="submission" date="2020-08" db="EMBL/GenBank/DDBJ databases">
        <title>Multicomponent nature underlies the extraordinary mechanical properties of spider dragline silk.</title>
        <authorList>
            <person name="Kono N."/>
            <person name="Nakamura H."/>
            <person name="Mori M."/>
            <person name="Yoshida Y."/>
            <person name="Ohtoshi R."/>
            <person name="Malay A.D."/>
            <person name="Moran D.A.P."/>
            <person name="Tomita M."/>
            <person name="Numata K."/>
            <person name="Arakawa K."/>
        </authorList>
    </citation>
    <scope>NUCLEOTIDE SEQUENCE</scope>
</reference>
<evidence type="ECO:0000256" key="1">
    <source>
        <dbReference type="ARBA" id="ARBA00001947"/>
    </source>
</evidence>